<keyword evidence="5" id="KW-1185">Reference proteome</keyword>
<comment type="similarity">
    <text evidence="1">Belongs to the mab-21 family.</text>
</comment>
<evidence type="ECO:0000313" key="6">
    <source>
        <dbReference type="RefSeq" id="XP_030628295.1"/>
    </source>
</evidence>
<dbReference type="PANTHER" id="PTHR10656">
    <property type="entry name" value="CELL FATE DETERMINING PROTEIN MAB21-RELATED"/>
    <property type="match status" value="1"/>
</dbReference>
<dbReference type="GO" id="GO:2000042">
    <property type="term" value="P:negative regulation of double-strand break repair via homologous recombination"/>
    <property type="evidence" value="ECO:0007669"/>
    <property type="project" value="TreeGrafter"/>
</dbReference>
<evidence type="ECO:0000259" key="3">
    <source>
        <dbReference type="Pfam" id="PF03281"/>
    </source>
</evidence>
<dbReference type="PANTHER" id="PTHR10656:SF35">
    <property type="entry name" value="CYCLIC GMP-AMP SYNTHASE"/>
    <property type="match status" value="1"/>
</dbReference>
<dbReference type="OrthoDB" id="6054650at2759"/>
<gene>
    <name evidence="6" type="primary">cgasa</name>
</gene>
<dbReference type="GO" id="GO:0071360">
    <property type="term" value="P:cellular response to exogenous dsRNA"/>
    <property type="evidence" value="ECO:0007669"/>
    <property type="project" value="TreeGrafter"/>
</dbReference>
<name>A0A6J2V5Q1_CHACN</name>
<feature type="region of interest" description="Disordered" evidence="2">
    <location>
        <begin position="1"/>
        <end position="117"/>
    </location>
</feature>
<evidence type="ECO:0000256" key="2">
    <source>
        <dbReference type="SAM" id="MobiDB-lite"/>
    </source>
</evidence>
<dbReference type="GO" id="GO:0035861">
    <property type="term" value="C:site of double-strand break"/>
    <property type="evidence" value="ECO:0007669"/>
    <property type="project" value="TreeGrafter"/>
</dbReference>
<proteinExistence type="inferred from homology"/>
<dbReference type="Pfam" id="PF03281">
    <property type="entry name" value="Mab-21"/>
    <property type="match status" value="1"/>
</dbReference>
<sequence>MTGRGKSRKESTKRPGESRAKSPTPTRTRSARQTKGPRGPQYAQDTCVTESGRIPNPVSDPSPKSASCNPEDSNHVQQVVKNVETTARKKFPRKGNSVESTDGQSADRNENAPQGIAKKLTRRGSSFEGNPNKTLTSTLEKLKLRKVDRSEATRHVKDAVKAIEEQLKQFPWFKDIKELNTGSYFENVKIGEPDEFDVMMVVPVERVDIQPFGDDGAFYSVALKRPSKHQLDRFLDQEKRIKASEMLNEFRKVVVEAVSTLEGVDVTRKRPGCPAVTLKLRDTIDVDIVLGLEVHGSWPNFTTDGFMIENWLGRKEKRVYRLKPYYLVPKYTGRGGAECDGVVAKDAWRISFSHVEKDILMKHGHAKTCCEKNATPCCRKKCLKLLKYLLAQLKEKHQKELSKFCSYYAKTTLFHACAERVEDSDWAVDRLSDCFQQLLQDFEGHLRSGSLPNFFIPTQNLLCGLDRKSCRFLADRIEEQRNNGFPIFT</sequence>
<dbReference type="Gene3D" id="3.30.460.90">
    <property type="match status" value="1"/>
</dbReference>
<feature type="domain" description="Mab-21-like HhH/H2TH-like" evidence="4">
    <location>
        <begin position="378"/>
        <end position="478"/>
    </location>
</feature>
<dbReference type="GO" id="GO:0002218">
    <property type="term" value="P:activation of innate immune response"/>
    <property type="evidence" value="ECO:0007669"/>
    <property type="project" value="TreeGrafter"/>
</dbReference>
<dbReference type="FunCoup" id="A0A6J2V5Q1">
    <property type="interactions" value="445"/>
</dbReference>
<dbReference type="Gene3D" id="1.10.1410.40">
    <property type="match status" value="1"/>
</dbReference>
<feature type="compositionally biased region" description="Polar residues" evidence="2">
    <location>
        <begin position="21"/>
        <end position="33"/>
    </location>
</feature>
<dbReference type="AlphaFoldDB" id="A0A6J2V5Q1"/>
<dbReference type="GO" id="GO:0032481">
    <property type="term" value="P:positive regulation of type I interferon production"/>
    <property type="evidence" value="ECO:0007669"/>
    <property type="project" value="TreeGrafter"/>
</dbReference>
<organism evidence="5 6">
    <name type="scientific">Chanos chanos</name>
    <name type="common">Milkfish</name>
    <name type="synonym">Mugil chanos</name>
    <dbReference type="NCBI Taxonomy" id="29144"/>
    <lineage>
        <taxon>Eukaryota</taxon>
        <taxon>Metazoa</taxon>
        <taxon>Chordata</taxon>
        <taxon>Craniata</taxon>
        <taxon>Vertebrata</taxon>
        <taxon>Euteleostomi</taxon>
        <taxon>Actinopterygii</taxon>
        <taxon>Neopterygii</taxon>
        <taxon>Teleostei</taxon>
        <taxon>Ostariophysi</taxon>
        <taxon>Gonorynchiformes</taxon>
        <taxon>Chanidae</taxon>
        <taxon>Chanos</taxon>
    </lineage>
</organism>
<dbReference type="FunFam" id="1.10.1410.40:FF:000007">
    <property type="entry name" value="Cyclic GMP-AMP synthase"/>
    <property type="match status" value="1"/>
</dbReference>
<protein>
    <submittedName>
        <fullName evidence="6">Cyclic GMP-AMP synthase</fullName>
    </submittedName>
</protein>
<feature type="compositionally biased region" description="Polar residues" evidence="2">
    <location>
        <begin position="62"/>
        <end position="85"/>
    </location>
</feature>
<dbReference type="GO" id="GO:0005634">
    <property type="term" value="C:nucleus"/>
    <property type="evidence" value="ECO:0007669"/>
    <property type="project" value="TreeGrafter"/>
</dbReference>
<evidence type="ECO:0000313" key="5">
    <source>
        <dbReference type="Proteomes" id="UP000504632"/>
    </source>
</evidence>
<dbReference type="GO" id="GO:0006974">
    <property type="term" value="P:DNA damage response"/>
    <property type="evidence" value="ECO:0007669"/>
    <property type="project" value="TreeGrafter"/>
</dbReference>
<dbReference type="InterPro" id="IPR046903">
    <property type="entry name" value="Mab-21-like_nuc_Trfase"/>
</dbReference>
<dbReference type="GeneID" id="115810502"/>
<dbReference type="RefSeq" id="XP_030628295.1">
    <property type="nucleotide sequence ID" value="XM_030772435.1"/>
</dbReference>
<evidence type="ECO:0000256" key="1">
    <source>
        <dbReference type="ARBA" id="ARBA00008307"/>
    </source>
</evidence>
<dbReference type="GO" id="GO:0005829">
    <property type="term" value="C:cytosol"/>
    <property type="evidence" value="ECO:0007669"/>
    <property type="project" value="TreeGrafter"/>
</dbReference>
<accession>A0A6J2V5Q1</accession>
<dbReference type="InterPro" id="IPR046906">
    <property type="entry name" value="Mab-21_HhH/H2TH-like"/>
</dbReference>
<dbReference type="InterPro" id="IPR024810">
    <property type="entry name" value="MAB21L/cGLR"/>
</dbReference>
<dbReference type="Proteomes" id="UP000504632">
    <property type="component" value="Chromosome 4"/>
</dbReference>
<dbReference type="CTD" id="557043"/>
<feature type="domain" description="Mab-21-like nucleotidyltransferase" evidence="3">
    <location>
        <begin position="184"/>
        <end position="360"/>
    </location>
</feature>
<dbReference type="GO" id="GO:0002230">
    <property type="term" value="P:positive regulation of defense response to virus by host"/>
    <property type="evidence" value="ECO:0007669"/>
    <property type="project" value="TreeGrafter"/>
</dbReference>
<dbReference type="GO" id="GO:0038001">
    <property type="term" value="P:paracrine signaling"/>
    <property type="evidence" value="ECO:0007669"/>
    <property type="project" value="TreeGrafter"/>
</dbReference>
<dbReference type="GO" id="GO:0061501">
    <property type="term" value="F:2',3'-cyclic GMP-AMP synthase activity"/>
    <property type="evidence" value="ECO:0007669"/>
    <property type="project" value="TreeGrafter"/>
</dbReference>
<dbReference type="SMART" id="SM01265">
    <property type="entry name" value="Mab-21"/>
    <property type="match status" value="1"/>
</dbReference>
<feature type="compositionally biased region" description="Basic and acidic residues" evidence="2">
    <location>
        <begin position="8"/>
        <end position="20"/>
    </location>
</feature>
<evidence type="ECO:0000259" key="4">
    <source>
        <dbReference type="Pfam" id="PF20266"/>
    </source>
</evidence>
<reference evidence="6" key="1">
    <citation type="submission" date="2025-08" db="UniProtKB">
        <authorList>
            <consortium name="RefSeq"/>
        </authorList>
    </citation>
    <scope>IDENTIFICATION</scope>
</reference>
<dbReference type="Pfam" id="PF20266">
    <property type="entry name" value="Mab-21_C"/>
    <property type="match status" value="1"/>
</dbReference>
<dbReference type="InParanoid" id="A0A6J2V5Q1"/>
<dbReference type="GO" id="GO:0003682">
    <property type="term" value="F:chromatin binding"/>
    <property type="evidence" value="ECO:0007669"/>
    <property type="project" value="TreeGrafter"/>
</dbReference>
<dbReference type="GO" id="GO:0003690">
    <property type="term" value="F:double-stranded DNA binding"/>
    <property type="evidence" value="ECO:0007669"/>
    <property type="project" value="TreeGrafter"/>
</dbReference>